<feature type="compositionally biased region" description="Polar residues" evidence="3">
    <location>
        <begin position="298"/>
        <end position="312"/>
    </location>
</feature>
<feature type="domain" description="RRM" evidence="4">
    <location>
        <begin position="171"/>
        <end position="248"/>
    </location>
</feature>
<evidence type="ECO:0000256" key="2">
    <source>
        <dbReference type="PROSITE-ProRule" id="PRU00176"/>
    </source>
</evidence>
<dbReference type="InterPro" id="IPR050886">
    <property type="entry name" value="RNA-binding_reg"/>
</dbReference>
<feature type="region of interest" description="Disordered" evidence="3">
    <location>
        <begin position="374"/>
        <end position="431"/>
    </location>
</feature>
<evidence type="ECO:0000313" key="5">
    <source>
        <dbReference type="EMBL" id="KAK9674164.1"/>
    </source>
</evidence>
<feature type="region of interest" description="Disordered" evidence="3">
    <location>
        <begin position="247"/>
        <end position="320"/>
    </location>
</feature>
<evidence type="ECO:0000256" key="1">
    <source>
        <dbReference type="ARBA" id="ARBA00022884"/>
    </source>
</evidence>
<dbReference type="InterPro" id="IPR000504">
    <property type="entry name" value="RRM_dom"/>
</dbReference>
<evidence type="ECO:0000313" key="6">
    <source>
        <dbReference type="Proteomes" id="UP001443914"/>
    </source>
</evidence>
<dbReference type="PANTHER" id="PTHR48024:SF25">
    <property type="entry name" value="UBP1-ASSOCIATED PROTEIN 2C"/>
    <property type="match status" value="1"/>
</dbReference>
<feature type="compositionally biased region" description="Gly residues" evidence="3">
    <location>
        <begin position="381"/>
        <end position="397"/>
    </location>
</feature>
<evidence type="ECO:0000259" key="4">
    <source>
        <dbReference type="PROSITE" id="PS50102"/>
    </source>
</evidence>
<dbReference type="Pfam" id="PF00076">
    <property type="entry name" value="RRM_1"/>
    <property type="match status" value="2"/>
</dbReference>
<dbReference type="PROSITE" id="PS50102">
    <property type="entry name" value="RRM"/>
    <property type="match status" value="2"/>
</dbReference>
<dbReference type="GO" id="GO:0003723">
    <property type="term" value="F:RNA binding"/>
    <property type="evidence" value="ECO:0007669"/>
    <property type="project" value="UniProtKB-UniRule"/>
</dbReference>
<feature type="compositionally biased region" description="Polar residues" evidence="3">
    <location>
        <begin position="17"/>
        <end position="27"/>
    </location>
</feature>
<dbReference type="InterPro" id="IPR035979">
    <property type="entry name" value="RBD_domain_sf"/>
</dbReference>
<name>A0AAW1HDJ8_SAPOF</name>
<feature type="compositionally biased region" description="Basic and acidic residues" evidence="3">
    <location>
        <begin position="1"/>
        <end position="16"/>
    </location>
</feature>
<protein>
    <recommendedName>
        <fullName evidence="4">RRM domain-containing protein</fullName>
    </recommendedName>
</protein>
<dbReference type="SUPFAM" id="SSF54928">
    <property type="entry name" value="RNA-binding domain, RBD"/>
    <property type="match status" value="2"/>
</dbReference>
<keyword evidence="1 2" id="KW-0694">RNA-binding</keyword>
<dbReference type="EMBL" id="JBDFQZ010000012">
    <property type="protein sequence ID" value="KAK9674164.1"/>
    <property type="molecule type" value="Genomic_DNA"/>
</dbReference>
<reference evidence="5" key="1">
    <citation type="submission" date="2024-03" db="EMBL/GenBank/DDBJ databases">
        <title>WGS assembly of Saponaria officinalis var. Norfolk2.</title>
        <authorList>
            <person name="Jenkins J."/>
            <person name="Shu S."/>
            <person name="Grimwood J."/>
            <person name="Barry K."/>
            <person name="Goodstein D."/>
            <person name="Schmutz J."/>
            <person name="Leebens-Mack J."/>
            <person name="Osbourn A."/>
        </authorList>
    </citation>
    <scope>NUCLEOTIDE SEQUENCE [LARGE SCALE GENOMIC DNA]</scope>
    <source>
        <strain evidence="5">JIC</strain>
    </source>
</reference>
<feature type="compositionally biased region" description="Pro residues" evidence="3">
    <location>
        <begin position="271"/>
        <end position="281"/>
    </location>
</feature>
<evidence type="ECO:0000256" key="3">
    <source>
        <dbReference type="SAM" id="MobiDB-lite"/>
    </source>
</evidence>
<dbReference type="SMART" id="SM00360">
    <property type="entry name" value="RRM"/>
    <property type="match status" value="2"/>
</dbReference>
<dbReference type="InterPro" id="IPR012677">
    <property type="entry name" value="Nucleotide-bd_a/b_plait_sf"/>
</dbReference>
<organism evidence="5 6">
    <name type="scientific">Saponaria officinalis</name>
    <name type="common">Common soapwort</name>
    <name type="synonym">Lychnis saponaria</name>
    <dbReference type="NCBI Taxonomy" id="3572"/>
    <lineage>
        <taxon>Eukaryota</taxon>
        <taxon>Viridiplantae</taxon>
        <taxon>Streptophyta</taxon>
        <taxon>Embryophyta</taxon>
        <taxon>Tracheophyta</taxon>
        <taxon>Spermatophyta</taxon>
        <taxon>Magnoliopsida</taxon>
        <taxon>eudicotyledons</taxon>
        <taxon>Gunneridae</taxon>
        <taxon>Pentapetalae</taxon>
        <taxon>Caryophyllales</taxon>
        <taxon>Caryophyllaceae</taxon>
        <taxon>Caryophylleae</taxon>
        <taxon>Saponaria</taxon>
    </lineage>
</organism>
<comment type="caution">
    <text evidence="5">The sequence shown here is derived from an EMBL/GenBank/DDBJ whole genome shotgun (WGS) entry which is preliminary data.</text>
</comment>
<dbReference type="AlphaFoldDB" id="A0AAW1HDJ8"/>
<accession>A0AAW1HDJ8</accession>
<dbReference type="Proteomes" id="UP001443914">
    <property type="component" value="Unassembled WGS sequence"/>
</dbReference>
<feature type="domain" description="RRM" evidence="4">
    <location>
        <begin position="74"/>
        <end position="151"/>
    </location>
</feature>
<gene>
    <name evidence="5" type="ORF">RND81_12G215400</name>
</gene>
<feature type="compositionally biased region" description="Gly residues" evidence="3">
    <location>
        <begin position="254"/>
        <end position="265"/>
    </location>
</feature>
<feature type="region of interest" description="Disordered" evidence="3">
    <location>
        <begin position="1"/>
        <end position="27"/>
    </location>
</feature>
<dbReference type="PANTHER" id="PTHR48024">
    <property type="entry name" value="GEO13361P1-RELATED"/>
    <property type="match status" value="1"/>
</dbReference>
<dbReference type="GO" id="GO:0005634">
    <property type="term" value="C:nucleus"/>
    <property type="evidence" value="ECO:0007669"/>
    <property type="project" value="TreeGrafter"/>
</dbReference>
<keyword evidence="6" id="KW-1185">Reference proteome</keyword>
<proteinExistence type="predicted"/>
<sequence length="431" mass="43455">MDPHSMDPSKKRKLDENGSSNLDPAQTLTESDARQILESFTADQLRDILQSAVVNHSDVRADVRAVADRDITQRKLFVRGLGWETTSDSLRDIFAVYGELEEAVVILDKTTGKSKGYGFVTFRHIDGAILALKQPSKHIDGRVAVAALASAGISGGPGGPPSSIGGDTTLRKIYVGNVPQEMSAERLLSVFSSFGEIEEGPLGFDKATGKSKGFALFVYKTPEAAQAALVEQLKMVDGRQLLCKLASEGKKGKPGGVGPGQGGEPVGMAPPSGPASGPYPGPGGYSSYSGFSGNGTGQHPNNQVNPPYNSSVGGQGPGGYGGNTGYGSGGGYGGGSHYGGGPTSGGYGGYGGSGTGLGGAGGGGGGGRGGYGIPPNSAGGMPSGGAYPDGGHYGVPSGGYMNQQYQSTGASPAPRIPPAGAGGYPNPPPYY</sequence>
<dbReference type="Gene3D" id="3.30.70.330">
    <property type="match status" value="2"/>
</dbReference>